<dbReference type="GO" id="GO:1904680">
    <property type="term" value="F:peptide transmembrane transporter activity"/>
    <property type="evidence" value="ECO:0007669"/>
    <property type="project" value="TreeGrafter"/>
</dbReference>
<feature type="signal peptide" evidence="4">
    <location>
        <begin position="1"/>
        <end position="23"/>
    </location>
</feature>
<dbReference type="GO" id="GO:0043190">
    <property type="term" value="C:ATP-binding cassette (ABC) transporter complex"/>
    <property type="evidence" value="ECO:0007669"/>
    <property type="project" value="InterPro"/>
</dbReference>
<dbReference type="CDD" id="cd08500">
    <property type="entry name" value="PBP2_NikA_DppA_OppA_like_4"/>
    <property type="match status" value="1"/>
</dbReference>
<accession>A0A2T1C1G0</accession>
<keyword evidence="7" id="KW-1185">Reference proteome</keyword>
<keyword evidence="3 4" id="KW-0732">Signal</keyword>
<dbReference type="RefSeq" id="WP_106289501.1">
    <property type="nucleotide sequence ID" value="NZ_CAWNTC010000103.1"/>
</dbReference>
<dbReference type="InterPro" id="IPR000914">
    <property type="entry name" value="SBP_5_dom"/>
</dbReference>
<evidence type="ECO:0000259" key="5">
    <source>
        <dbReference type="Pfam" id="PF00496"/>
    </source>
</evidence>
<dbReference type="FunFam" id="3.90.76.10:FF:000004">
    <property type="entry name" value="Peptide ABC transporter substrate-binding protein"/>
    <property type="match status" value="1"/>
</dbReference>
<gene>
    <name evidence="6" type="ORF">C7B64_15160</name>
</gene>
<dbReference type="Pfam" id="PF00496">
    <property type="entry name" value="SBP_bac_5"/>
    <property type="match status" value="1"/>
</dbReference>
<proteinExistence type="inferred from homology"/>
<evidence type="ECO:0000256" key="4">
    <source>
        <dbReference type="SAM" id="SignalP"/>
    </source>
</evidence>
<comment type="similarity">
    <text evidence="1">Belongs to the bacterial solute-binding protein 5 family.</text>
</comment>
<dbReference type="EMBL" id="PVWJ01000076">
    <property type="protein sequence ID" value="PSB02034.1"/>
    <property type="molecule type" value="Genomic_DNA"/>
</dbReference>
<evidence type="ECO:0000313" key="7">
    <source>
        <dbReference type="Proteomes" id="UP000238762"/>
    </source>
</evidence>
<dbReference type="Proteomes" id="UP000238762">
    <property type="component" value="Unassembled WGS sequence"/>
</dbReference>
<dbReference type="SUPFAM" id="SSF53850">
    <property type="entry name" value="Periplasmic binding protein-like II"/>
    <property type="match status" value="1"/>
</dbReference>
<dbReference type="OrthoDB" id="9796817at2"/>
<sequence length="591" mass="66975">MLRSRYQRWLAFSLALVSAITFAACNPTQMTTQAAQKSQVVFSILSDPKTFNYALSQESPNIFGLTYDGLTTEDGDGKVVPALAEKWDISDDKLKIIFTLKKYLKWSDGQPLTVDDVIFTYNDVYLNEAVPTDTRDVLRVGQKRLLPQVKKLDEQRVEFSVPEPFSPFLRVTGLPILPKHALEESIKTKDEQGKLKFLSTWGINTPPEKIIVNGPYKLESYSTSERLVYLRNPYYWRKDTQGNQQPYIERVIWQIVPSTETSLLQFRSGGLDSLGVSPEYFSLLNGEKKRGKFTIYGVKSPEPAPGTIFISFNLNKANRNGKPLVDPVKSQWFNNLKFRQAVAYGIDRQRMITNIFRGLGEVQDSPITFQSPYYLSRSEGLKSYDYNPQKAKELLLAGGFKYNGENELIDVEGNAVRFSLITNGGNKIREAMGTQIKQDLEKIGIQVDFNPIDFGLLVDKLSNTLDWDCHLLGFTGGAEPNDGANIWSPEGGLHSFNQKALSGQTPIEGRKIADWEQKIGDLYIKASQEFDEKKRKALYAETQQLTQEYLPYIHLVNAYTMSAVRDRITGIKFSALNGAFWNIYELKVSEK</sequence>
<dbReference type="PANTHER" id="PTHR30290">
    <property type="entry name" value="PERIPLASMIC BINDING COMPONENT OF ABC TRANSPORTER"/>
    <property type="match status" value="1"/>
</dbReference>
<dbReference type="PIRSF" id="PIRSF002741">
    <property type="entry name" value="MppA"/>
    <property type="match status" value="1"/>
</dbReference>
<dbReference type="InterPro" id="IPR030678">
    <property type="entry name" value="Peptide/Ni-bd"/>
</dbReference>
<protein>
    <submittedName>
        <fullName evidence="6">Peptide ABC transporter substrate-binding protein</fullName>
    </submittedName>
</protein>
<dbReference type="Gene3D" id="3.10.105.10">
    <property type="entry name" value="Dipeptide-binding Protein, Domain 3"/>
    <property type="match status" value="1"/>
</dbReference>
<evidence type="ECO:0000256" key="1">
    <source>
        <dbReference type="ARBA" id="ARBA00005695"/>
    </source>
</evidence>
<dbReference type="GO" id="GO:0042597">
    <property type="term" value="C:periplasmic space"/>
    <property type="evidence" value="ECO:0007669"/>
    <property type="project" value="UniProtKB-ARBA"/>
</dbReference>
<feature type="domain" description="Solute-binding protein family 5" evidence="5">
    <location>
        <begin position="78"/>
        <end position="482"/>
    </location>
</feature>
<evidence type="ECO:0000313" key="6">
    <source>
        <dbReference type="EMBL" id="PSB02034.1"/>
    </source>
</evidence>
<dbReference type="Gene3D" id="3.40.190.10">
    <property type="entry name" value="Periplasmic binding protein-like II"/>
    <property type="match status" value="1"/>
</dbReference>
<dbReference type="PROSITE" id="PS51257">
    <property type="entry name" value="PROKAR_LIPOPROTEIN"/>
    <property type="match status" value="1"/>
</dbReference>
<dbReference type="PANTHER" id="PTHR30290:SF9">
    <property type="entry name" value="OLIGOPEPTIDE-BINDING PROTEIN APPA"/>
    <property type="match status" value="1"/>
</dbReference>
<dbReference type="AlphaFoldDB" id="A0A2T1C1G0"/>
<reference evidence="6 7" key="1">
    <citation type="submission" date="2018-02" db="EMBL/GenBank/DDBJ databases">
        <authorList>
            <person name="Cohen D.B."/>
            <person name="Kent A.D."/>
        </authorList>
    </citation>
    <scope>NUCLEOTIDE SEQUENCE [LARGE SCALE GENOMIC DNA]</scope>
    <source>
        <strain evidence="6 7">CCAP 1448/3</strain>
    </source>
</reference>
<dbReference type="Gene3D" id="3.90.76.10">
    <property type="entry name" value="Dipeptide-binding Protein, Domain 1"/>
    <property type="match status" value="1"/>
</dbReference>
<feature type="chain" id="PRO_5015759525" evidence="4">
    <location>
        <begin position="24"/>
        <end position="591"/>
    </location>
</feature>
<reference evidence="6 7" key="2">
    <citation type="submission" date="2018-03" db="EMBL/GenBank/DDBJ databases">
        <title>The ancient ancestry and fast evolution of plastids.</title>
        <authorList>
            <person name="Moore K.R."/>
            <person name="Magnabosco C."/>
            <person name="Momper L."/>
            <person name="Gold D.A."/>
            <person name="Bosak T."/>
            <person name="Fournier G.P."/>
        </authorList>
    </citation>
    <scope>NUCLEOTIDE SEQUENCE [LARGE SCALE GENOMIC DNA]</scope>
    <source>
        <strain evidence="6 7">CCAP 1448/3</strain>
    </source>
</reference>
<dbReference type="GO" id="GO:0015833">
    <property type="term" value="P:peptide transport"/>
    <property type="evidence" value="ECO:0007669"/>
    <property type="project" value="TreeGrafter"/>
</dbReference>
<evidence type="ECO:0000256" key="3">
    <source>
        <dbReference type="ARBA" id="ARBA00022729"/>
    </source>
</evidence>
<evidence type="ECO:0000256" key="2">
    <source>
        <dbReference type="ARBA" id="ARBA00022448"/>
    </source>
</evidence>
<comment type="caution">
    <text evidence="6">The sequence shown here is derived from an EMBL/GenBank/DDBJ whole genome shotgun (WGS) entry which is preliminary data.</text>
</comment>
<dbReference type="InterPro" id="IPR039424">
    <property type="entry name" value="SBP_5"/>
</dbReference>
<organism evidence="6 7">
    <name type="scientific">Merismopedia glauca CCAP 1448/3</name>
    <dbReference type="NCBI Taxonomy" id="1296344"/>
    <lineage>
        <taxon>Bacteria</taxon>
        <taxon>Bacillati</taxon>
        <taxon>Cyanobacteriota</taxon>
        <taxon>Cyanophyceae</taxon>
        <taxon>Synechococcales</taxon>
        <taxon>Merismopediaceae</taxon>
        <taxon>Merismopedia</taxon>
    </lineage>
</organism>
<name>A0A2T1C1G0_9CYAN</name>
<keyword evidence="2" id="KW-0813">Transport</keyword>